<evidence type="ECO:0000256" key="2">
    <source>
        <dbReference type="SAM" id="MobiDB-lite"/>
    </source>
</evidence>
<feature type="compositionally biased region" description="Polar residues" evidence="2">
    <location>
        <begin position="235"/>
        <end position="244"/>
    </location>
</feature>
<protein>
    <submittedName>
        <fullName evidence="4">Protein FAR1-RELATED SEQUENCE 5-like</fullName>
    </submittedName>
</protein>
<sequence length="256" mass="29620">MEFKISPTLKANLSAGINCPARIYVHILTDVGLWIISKVVLNHSHPCCPDRADMLKQHRELSMFVRRTIENNEEAGIRLSKTYKSFVAAGGSHRELNFIEKDVRNYITRELNLEIDHSIKNVFWADARSRAAYEYFGDISFGTTYNTHRYNMVFDSFVDVNHHGQSTLFGYAFDRNWSNLLKKYGVGGNKWLSEFEELIEILQQTFDNVMAEMQEYQVKSKSKCSLSHEDATLNDVNDLQSSPRVRTRERPNNRLG</sequence>
<gene>
    <name evidence="4" type="primary">LOC110281612</name>
</gene>
<dbReference type="GeneID" id="110281612"/>
<feature type="compositionally biased region" description="Basic and acidic residues" evidence="2">
    <location>
        <begin position="246"/>
        <end position="256"/>
    </location>
</feature>
<dbReference type="PANTHER" id="PTHR47718">
    <property type="entry name" value="OS01G0519700 PROTEIN"/>
    <property type="match status" value="1"/>
</dbReference>
<feature type="coiled-coil region" evidence="1">
    <location>
        <begin position="192"/>
        <end position="219"/>
    </location>
</feature>
<reference evidence="3" key="1">
    <citation type="journal article" date="2016" name="Nat. Genet.">
        <title>The genome sequences of Arachis duranensis and Arachis ipaensis, the diploid ancestors of cultivated peanut.</title>
        <authorList>
            <person name="Bertioli D.J."/>
            <person name="Cannon S.B."/>
            <person name="Froenicke L."/>
            <person name="Huang G."/>
            <person name="Farmer A.D."/>
            <person name="Cannon E.K."/>
            <person name="Liu X."/>
            <person name="Gao D."/>
            <person name="Clevenger J."/>
            <person name="Dash S."/>
            <person name="Ren L."/>
            <person name="Moretzsohn M.C."/>
            <person name="Shirasawa K."/>
            <person name="Huang W."/>
            <person name="Vidigal B."/>
            <person name="Abernathy B."/>
            <person name="Chu Y."/>
            <person name="Niederhuth C.E."/>
            <person name="Umale P."/>
            <person name="Araujo A.C."/>
            <person name="Kozik A."/>
            <person name="Kim K.D."/>
            <person name="Burow M.D."/>
            <person name="Varshney R.K."/>
            <person name="Wang X."/>
            <person name="Zhang X."/>
            <person name="Barkley N."/>
            <person name="Guimaraes P.M."/>
            <person name="Isobe S."/>
            <person name="Guo B."/>
            <person name="Liao B."/>
            <person name="Stalker H.T."/>
            <person name="Schmitz R.J."/>
            <person name="Scheffler B.E."/>
            <person name="Leal-Bertioli S.C."/>
            <person name="Xun X."/>
            <person name="Jackson S.A."/>
            <person name="Michelmore R."/>
            <person name="Ozias-Akins P."/>
        </authorList>
    </citation>
    <scope>NUCLEOTIDE SEQUENCE [LARGE SCALE GENOMIC DNA]</scope>
    <source>
        <strain evidence="3">cv. V14167</strain>
    </source>
</reference>
<dbReference type="KEGG" id="adu:110281612"/>
<organism evidence="3 4">
    <name type="scientific">Arachis duranensis</name>
    <name type="common">Wild peanut</name>
    <dbReference type="NCBI Taxonomy" id="130453"/>
    <lineage>
        <taxon>Eukaryota</taxon>
        <taxon>Viridiplantae</taxon>
        <taxon>Streptophyta</taxon>
        <taxon>Embryophyta</taxon>
        <taxon>Tracheophyta</taxon>
        <taxon>Spermatophyta</taxon>
        <taxon>Magnoliopsida</taxon>
        <taxon>eudicotyledons</taxon>
        <taxon>Gunneridae</taxon>
        <taxon>Pentapetalae</taxon>
        <taxon>rosids</taxon>
        <taxon>fabids</taxon>
        <taxon>Fabales</taxon>
        <taxon>Fabaceae</taxon>
        <taxon>Papilionoideae</taxon>
        <taxon>50 kb inversion clade</taxon>
        <taxon>dalbergioids sensu lato</taxon>
        <taxon>Dalbergieae</taxon>
        <taxon>Pterocarpus clade</taxon>
        <taxon>Arachis</taxon>
    </lineage>
</organism>
<proteinExistence type="predicted"/>
<name>A0A9C6TZE8_ARADU</name>
<reference evidence="4" key="2">
    <citation type="submission" date="2025-08" db="UniProtKB">
        <authorList>
            <consortium name="RefSeq"/>
        </authorList>
    </citation>
    <scope>IDENTIFICATION</scope>
    <source>
        <tissue evidence="4">Whole plant</tissue>
    </source>
</reference>
<dbReference type="AlphaFoldDB" id="A0A9C6TZE8"/>
<keyword evidence="3" id="KW-1185">Reference proteome</keyword>
<evidence type="ECO:0000313" key="3">
    <source>
        <dbReference type="Proteomes" id="UP000515211"/>
    </source>
</evidence>
<keyword evidence="1" id="KW-0175">Coiled coil</keyword>
<dbReference type="Proteomes" id="UP000515211">
    <property type="component" value="Chromosome 5"/>
</dbReference>
<evidence type="ECO:0000313" key="4">
    <source>
        <dbReference type="RefSeq" id="XP_052117824.1"/>
    </source>
</evidence>
<feature type="region of interest" description="Disordered" evidence="2">
    <location>
        <begin position="235"/>
        <end position="256"/>
    </location>
</feature>
<accession>A0A9C6TZE8</accession>
<dbReference type="PANTHER" id="PTHR47718:SF13">
    <property type="entry name" value="OS09G0290500 PROTEIN"/>
    <property type="match status" value="1"/>
</dbReference>
<evidence type="ECO:0000256" key="1">
    <source>
        <dbReference type="SAM" id="Coils"/>
    </source>
</evidence>
<dbReference type="RefSeq" id="XP_052117824.1">
    <property type="nucleotide sequence ID" value="XM_052261864.1"/>
</dbReference>